<accession>B4HAS3</accession>
<dbReference type="EMBL" id="CH479244">
    <property type="protein sequence ID" value="EDW37705.1"/>
    <property type="molecule type" value="Genomic_DNA"/>
</dbReference>
<keyword evidence="3" id="KW-1185">Reference proteome</keyword>
<dbReference type="AlphaFoldDB" id="B4HAS3"/>
<gene>
    <name evidence="2" type="primary">Dper\GL21268</name>
    <name evidence="2" type="ORF">Dper_GL21268</name>
</gene>
<feature type="region of interest" description="Disordered" evidence="1">
    <location>
        <begin position="1"/>
        <end position="24"/>
    </location>
</feature>
<organism evidence="3">
    <name type="scientific">Drosophila persimilis</name>
    <name type="common">Fruit fly</name>
    <dbReference type="NCBI Taxonomy" id="7234"/>
    <lineage>
        <taxon>Eukaryota</taxon>
        <taxon>Metazoa</taxon>
        <taxon>Ecdysozoa</taxon>
        <taxon>Arthropoda</taxon>
        <taxon>Hexapoda</taxon>
        <taxon>Insecta</taxon>
        <taxon>Pterygota</taxon>
        <taxon>Neoptera</taxon>
        <taxon>Endopterygota</taxon>
        <taxon>Diptera</taxon>
        <taxon>Brachycera</taxon>
        <taxon>Muscomorpha</taxon>
        <taxon>Ephydroidea</taxon>
        <taxon>Drosophilidae</taxon>
        <taxon>Drosophila</taxon>
        <taxon>Sophophora</taxon>
    </lineage>
</organism>
<feature type="compositionally biased region" description="Polar residues" evidence="1">
    <location>
        <begin position="1"/>
        <end position="14"/>
    </location>
</feature>
<dbReference type="HOGENOM" id="CLU_1671160_0_0_1"/>
<sequence length="158" mass="17392">MLTTGNNQQATSNSRQEDNHKRRISYRSEQQVWLALGSDLPDIGVHPSLTYQQLCFSRNNNRYKGNRPQPEPQPEPQLQPSSAEDDNDDDDEEIVQLSGQRYTEILRKMNNKKEKMLKKKVMSGGPFGPGIATISDGMECGSGGIGGSGGSVSSCLSF</sequence>
<evidence type="ECO:0000313" key="3">
    <source>
        <dbReference type="Proteomes" id="UP000008744"/>
    </source>
</evidence>
<feature type="region of interest" description="Disordered" evidence="1">
    <location>
        <begin position="59"/>
        <end position="101"/>
    </location>
</feature>
<proteinExistence type="predicted"/>
<name>B4HAS3_DROPE</name>
<feature type="compositionally biased region" description="Acidic residues" evidence="1">
    <location>
        <begin position="83"/>
        <end position="94"/>
    </location>
</feature>
<protein>
    <submittedName>
        <fullName evidence="2">GL21268</fullName>
    </submittedName>
</protein>
<dbReference type="SMR" id="B4HAS3"/>
<evidence type="ECO:0000313" key="2">
    <source>
        <dbReference type="EMBL" id="EDW37705.1"/>
    </source>
</evidence>
<reference evidence="2 3" key="1">
    <citation type="journal article" date="2007" name="Nature">
        <title>Evolution of genes and genomes on the Drosophila phylogeny.</title>
        <authorList>
            <consortium name="Drosophila 12 Genomes Consortium"/>
            <person name="Clark A.G."/>
            <person name="Eisen M.B."/>
            <person name="Smith D.R."/>
            <person name="Bergman C.M."/>
            <person name="Oliver B."/>
            <person name="Markow T.A."/>
            <person name="Kaufman T.C."/>
            <person name="Kellis M."/>
            <person name="Gelbart W."/>
            <person name="Iyer V.N."/>
            <person name="Pollard D.A."/>
            <person name="Sackton T.B."/>
            <person name="Larracuente A.M."/>
            <person name="Singh N.D."/>
            <person name="Abad J.P."/>
            <person name="Abt D.N."/>
            <person name="Adryan B."/>
            <person name="Aguade M."/>
            <person name="Akashi H."/>
            <person name="Anderson W.W."/>
            <person name="Aquadro C.F."/>
            <person name="Ardell D.H."/>
            <person name="Arguello R."/>
            <person name="Artieri C.G."/>
            <person name="Barbash D.A."/>
            <person name="Barker D."/>
            <person name="Barsanti P."/>
            <person name="Batterham P."/>
            <person name="Batzoglou S."/>
            <person name="Begun D."/>
            <person name="Bhutkar A."/>
            <person name="Blanco E."/>
            <person name="Bosak S.A."/>
            <person name="Bradley R.K."/>
            <person name="Brand A.D."/>
            <person name="Brent M.R."/>
            <person name="Brooks A.N."/>
            <person name="Brown R.H."/>
            <person name="Butlin R.K."/>
            <person name="Caggese C."/>
            <person name="Calvi B.R."/>
            <person name="Bernardo de Carvalho A."/>
            <person name="Caspi A."/>
            <person name="Castrezana S."/>
            <person name="Celniker S.E."/>
            <person name="Chang J.L."/>
            <person name="Chapple C."/>
            <person name="Chatterji S."/>
            <person name="Chinwalla A."/>
            <person name="Civetta A."/>
            <person name="Clifton S.W."/>
            <person name="Comeron J.M."/>
            <person name="Costello J.C."/>
            <person name="Coyne J.A."/>
            <person name="Daub J."/>
            <person name="David R.G."/>
            <person name="Delcher A.L."/>
            <person name="Delehaunty K."/>
            <person name="Do C.B."/>
            <person name="Ebling H."/>
            <person name="Edwards K."/>
            <person name="Eickbush T."/>
            <person name="Evans J.D."/>
            <person name="Filipski A."/>
            <person name="Findeiss S."/>
            <person name="Freyhult E."/>
            <person name="Fulton L."/>
            <person name="Fulton R."/>
            <person name="Garcia A.C."/>
            <person name="Gardiner A."/>
            <person name="Garfield D.A."/>
            <person name="Garvin B.E."/>
            <person name="Gibson G."/>
            <person name="Gilbert D."/>
            <person name="Gnerre S."/>
            <person name="Godfrey J."/>
            <person name="Good R."/>
            <person name="Gotea V."/>
            <person name="Gravely B."/>
            <person name="Greenberg A.J."/>
            <person name="Griffiths-Jones S."/>
            <person name="Gross S."/>
            <person name="Guigo R."/>
            <person name="Gustafson E.A."/>
            <person name="Haerty W."/>
            <person name="Hahn M.W."/>
            <person name="Halligan D.L."/>
            <person name="Halpern A.L."/>
            <person name="Halter G.M."/>
            <person name="Han M.V."/>
            <person name="Heger A."/>
            <person name="Hillier L."/>
            <person name="Hinrichs A.S."/>
            <person name="Holmes I."/>
            <person name="Hoskins R.A."/>
            <person name="Hubisz M.J."/>
            <person name="Hultmark D."/>
            <person name="Huntley M.A."/>
            <person name="Jaffe D.B."/>
            <person name="Jagadeeshan S."/>
            <person name="Jeck W.R."/>
            <person name="Johnson J."/>
            <person name="Jones C.D."/>
            <person name="Jordan W.C."/>
            <person name="Karpen G.H."/>
            <person name="Kataoka E."/>
            <person name="Keightley P.D."/>
            <person name="Kheradpour P."/>
            <person name="Kirkness E.F."/>
            <person name="Koerich L.B."/>
            <person name="Kristiansen K."/>
            <person name="Kudrna D."/>
            <person name="Kulathinal R.J."/>
            <person name="Kumar S."/>
            <person name="Kwok R."/>
            <person name="Lander E."/>
            <person name="Langley C.H."/>
            <person name="Lapoint R."/>
            <person name="Lazzaro B.P."/>
            <person name="Lee S.J."/>
            <person name="Levesque L."/>
            <person name="Li R."/>
            <person name="Lin C.F."/>
            <person name="Lin M.F."/>
            <person name="Lindblad-Toh K."/>
            <person name="Llopart A."/>
            <person name="Long M."/>
            <person name="Low L."/>
            <person name="Lozovsky E."/>
            <person name="Lu J."/>
            <person name="Luo M."/>
            <person name="Machado C.A."/>
            <person name="Makalowski W."/>
            <person name="Marzo M."/>
            <person name="Matsuda M."/>
            <person name="Matzkin L."/>
            <person name="McAllister B."/>
            <person name="McBride C.S."/>
            <person name="McKernan B."/>
            <person name="McKernan K."/>
            <person name="Mendez-Lago M."/>
            <person name="Minx P."/>
            <person name="Mollenhauer M.U."/>
            <person name="Montooth K."/>
            <person name="Mount S.M."/>
            <person name="Mu X."/>
            <person name="Myers E."/>
            <person name="Negre B."/>
            <person name="Newfeld S."/>
            <person name="Nielsen R."/>
            <person name="Noor M.A."/>
            <person name="O'Grady P."/>
            <person name="Pachter L."/>
            <person name="Papaceit M."/>
            <person name="Parisi M.J."/>
            <person name="Parisi M."/>
            <person name="Parts L."/>
            <person name="Pedersen J.S."/>
            <person name="Pesole G."/>
            <person name="Phillippy A.M."/>
            <person name="Ponting C.P."/>
            <person name="Pop M."/>
            <person name="Porcelli D."/>
            <person name="Powell J.R."/>
            <person name="Prohaska S."/>
            <person name="Pruitt K."/>
            <person name="Puig M."/>
            <person name="Quesneville H."/>
            <person name="Ram K.R."/>
            <person name="Rand D."/>
            <person name="Rasmussen M.D."/>
            <person name="Reed L.K."/>
            <person name="Reenan R."/>
            <person name="Reily A."/>
            <person name="Remington K.A."/>
            <person name="Rieger T.T."/>
            <person name="Ritchie M.G."/>
            <person name="Robin C."/>
            <person name="Rogers Y.H."/>
            <person name="Rohde C."/>
            <person name="Rozas J."/>
            <person name="Rubenfield M.J."/>
            <person name="Ruiz A."/>
            <person name="Russo S."/>
            <person name="Salzberg S.L."/>
            <person name="Sanchez-Gracia A."/>
            <person name="Saranga D.J."/>
            <person name="Sato H."/>
            <person name="Schaeffer S.W."/>
            <person name="Schatz M.C."/>
            <person name="Schlenke T."/>
            <person name="Schwartz R."/>
            <person name="Segarra C."/>
            <person name="Singh R.S."/>
            <person name="Sirot L."/>
            <person name="Sirota M."/>
            <person name="Sisneros N.B."/>
            <person name="Smith C.D."/>
            <person name="Smith T.F."/>
            <person name="Spieth J."/>
            <person name="Stage D.E."/>
            <person name="Stark A."/>
            <person name="Stephan W."/>
            <person name="Strausberg R.L."/>
            <person name="Strempel S."/>
            <person name="Sturgill D."/>
            <person name="Sutton G."/>
            <person name="Sutton G.G."/>
            <person name="Tao W."/>
            <person name="Teichmann S."/>
            <person name="Tobari Y.N."/>
            <person name="Tomimura Y."/>
            <person name="Tsolas J.M."/>
            <person name="Valente V.L."/>
            <person name="Venter E."/>
            <person name="Venter J.C."/>
            <person name="Vicario S."/>
            <person name="Vieira F.G."/>
            <person name="Vilella A.J."/>
            <person name="Villasante A."/>
            <person name="Walenz B."/>
            <person name="Wang J."/>
            <person name="Wasserman M."/>
            <person name="Watts T."/>
            <person name="Wilson D."/>
            <person name="Wilson R.K."/>
            <person name="Wing R.A."/>
            <person name="Wolfner M.F."/>
            <person name="Wong A."/>
            <person name="Wong G.K."/>
            <person name="Wu C.I."/>
            <person name="Wu G."/>
            <person name="Yamamoto D."/>
            <person name="Yang H.P."/>
            <person name="Yang S.P."/>
            <person name="Yorke J.A."/>
            <person name="Yoshida K."/>
            <person name="Zdobnov E."/>
            <person name="Zhang P."/>
            <person name="Zhang Y."/>
            <person name="Zimin A.V."/>
            <person name="Baldwin J."/>
            <person name="Abdouelleil A."/>
            <person name="Abdulkadir J."/>
            <person name="Abebe A."/>
            <person name="Abera B."/>
            <person name="Abreu J."/>
            <person name="Acer S.C."/>
            <person name="Aftuck L."/>
            <person name="Alexander A."/>
            <person name="An P."/>
            <person name="Anderson E."/>
            <person name="Anderson S."/>
            <person name="Arachi H."/>
            <person name="Azer M."/>
            <person name="Bachantsang P."/>
            <person name="Barry A."/>
            <person name="Bayul T."/>
            <person name="Berlin A."/>
            <person name="Bessette D."/>
            <person name="Bloom T."/>
            <person name="Blye J."/>
            <person name="Boguslavskiy L."/>
            <person name="Bonnet C."/>
            <person name="Boukhgalter B."/>
            <person name="Bourzgui I."/>
            <person name="Brown A."/>
            <person name="Cahill P."/>
            <person name="Channer S."/>
            <person name="Cheshatsang Y."/>
            <person name="Chuda L."/>
            <person name="Citroen M."/>
            <person name="Collymore A."/>
            <person name="Cooke P."/>
            <person name="Costello M."/>
            <person name="D'Aco K."/>
            <person name="Daza R."/>
            <person name="De Haan G."/>
            <person name="DeGray S."/>
            <person name="DeMaso C."/>
            <person name="Dhargay N."/>
            <person name="Dooley K."/>
            <person name="Dooley E."/>
            <person name="Doricent M."/>
            <person name="Dorje P."/>
            <person name="Dorjee K."/>
            <person name="Dupes A."/>
            <person name="Elong R."/>
            <person name="Falk J."/>
            <person name="Farina A."/>
            <person name="Faro S."/>
            <person name="Ferguson D."/>
            <person name="Fisher S."/>
            <person name="Foley C.D."/>
            <person name="Franke A."/>
            <person name="Friedrich D."/>
            <person name="Gadbois L."/>
            <person name="Gearin G."/>
            <person name="Gearin C.R."/>
            <person name="Giannoukos G."/>
            <person name="Goode T."/>
            <person name="Graham J."/>
            <person name="Grandbois E."/>
            <person name="Grewal S."/>
            <person name="Gyaltsen K."/>
            <person name="Hafez N."/>
            <person name="Hagos B."/>
            <person name="Hall J."/>
            <person name="Henson C."/>
            <person name="Hollinger A."/>
            <person name="Honan T."/>
            <person name="Huard M.D."/>
            <person name="Hughes L."/>
            <person name="Hurhula B."/>
            <person name="Husby M.E."/>
            <person name="Kamat A."/>
            <person name="Kanga B."/>
            <person name="Kashin S."/>
            <person name="Khazanovich D."/>
            <person name="Kisner P."/>
            <person name="Lance K."/>
            <person name="Lara M."/>
            <person name="Lee W."/>
            <person name="Lennon N."/>
            <person name="Letendre F."/>
            <person name="LeVine R."/>
            <person name="Lipovsky A."/>
            <person name="Liu X."/>
            <person name="Liu J."/>
            <person name="Liu S."/>
            <person name="Lokyitsang T."/>
            <person name="Lokyitsang Y."/>
            <person name="Lubonja R."/>
            <person name="Lui A."/>
            <person name="MacDonald P."/>
            <person name="Magnisalis V."/>
            <person name="Maru K."/>
            <person name="Matthews C."/>
            <person name="McCusker W."/>
            <person name="McDonough S."/>
            <person name="Mehta T."/>
            <person name="Meldrim J."/>
            <person name="Meneus L."/>
            <person name="Mihai O."/>
            <person name="Mihalev A."/>
            <person name="Mihova T."/>
            <person name="Mittelman R."/>
            <person name="Mlenga V."/>
            <person name="Montmayeur A."/>
            <person name="Mulrain L."/>
            <person name="Navidi A."/>
            <person name="Naylor J."/>
            <person name="Negash T."/>
            <person name="Nguyen T."/>
            <person name="Nguyen N."/>
            <person name="Nicol R."/>
            <person name="Norbu C."/>
            <person name="Norbu N."/>
            <person name="Novod N."/>
            <person name="O'Neill B."/>
            <person name="Osman S."/>
            <person name="Markiewicz E."/>
            <person name="Oyono O.L."/>
            <person name="Patti C."/>
            <person name="Phunkhang P."/>
            <person name="Pierre F."/>
            <person name="Priest M."/>
            <person name="Raghuraman S."/>
            <person name="Rege F."/>
            <person name="Reyes R."/>
            <person name="Rise C."/>
            <person name="Rogov P."/>
            <person name="Ross K."/>
            <person name="Ryan E."/>
            <person name="Settipalli S."/>
            <person name="Shea T."/>
            <person name="Sherpa N."/>
            <person name="Shi L."/>
            <person name="Shih D."/>
            <person name="Sparrow T."/>
            <person name="Spaulding J."/>
            <person name="Stalker J."/>
            <person name="Stange-Thomann N."/>
            <person name="Stavropoulos S."/>
            <person name="Stone C."/>
            <person name="Strader C."/>
            <person name="Tesfaye S."/>
            <person name="Thomson T."/>
            <person name="Thoulutsang Y."/>
            <person name="Thoulutsang D."/>
            <person name="Topham K."/>
            <person name="Topping I."/>
            <person name="Tsamla T."/>
            <person name="Vassiliev H."/>
            <person name="Vo A."/>
            <person name="Wangchuk T."/>
            <person name="Wangdi T."/>
            <person name="Weiand M."/>
            <person name="Wilkinson J."/>
            <person name="Wilson A."/>
            <person name="Yadav S."/>
            <person name="Young G."/>
            <person name="Yu Q."/>
            <person name="Zembek L."/>
            <person name="Zhong D."/>
            <person name="Zimmer A."/>
            <person name="Zwirko Z."/>
            <person name="Jaffe D.B."/>
            <person name="Alvarez P."/>
            <person name="Brockman W."/>
            <person name="Butler J."/>
            <person name="Chin C."/>
            <person name="Gnerre S."/>
            <person name="Grabherr M."/>
            <person name="Kleber M."/>
            <person name="Mauceli E."/>
            <person name="MacCallum I."/>
        </authorList>
    </citation>
    <scope>NUCLEOTIDE SEQUENCE [LARGE SCALE GENOMIC DNA]</scope>
    <source>
        <strain evidence="3">MSH-3 / Tucson 14011-0111.49</strain>
    </source>
</reference>
<evidence type="ECO:0000256" key="1">
    <source>
        <dbReference type="SAM" id="MobiDB-lite"/>
    </source>
</evidence>
<dbReference type="Proteomes" id="UP000008744">
    <property type="component" value="Unassembled WGS sequence"/>
</dbReference>